<dbReference type="Gene3D" id="3.40.50.720">
    <property type="entry name" value="NAD(P)-binding Rossmann-like Domain"/>
    <property type="match status" value="1"/>
</dbReference>
<dbReference type="PANTHER" id="PTHR42879:SF6">
    <property type="entry name" value="NADPH-DEPENDENT REDUCTASE BACG"/>
    <property type="match status" value="1"/>
</dbReference>
<dbReference type="PANTHER" id="PTHR42879">
    <property type="entry name" value="3-OXOACYL-(ACYL-CARRIER-PROTEIN) REDUCTASE"/>
    <property type="match status" value="1"/>
</dbReference>
<dbReference type="SUPFAM" id="SSF51735">
    <property type="entry name" value="NAD(P)-binding Rossmann-fold domains"/>
    <property type="match status" value="1"/>
</dbReference>
<gene>
    <name evidence="2" type="ORF">POF43_005325</name>
</gene>
<evidence type="ECO:0000313" key="3">
    <source>
        <dbReference type="Proteomes" id="UP001156398"/>
    </source>
</evidence>
<name>A0ABT6VUI9_9ACTN</name>
<dbReference type="PRINTS" id="PR00081">
    <property type="entry name" value="GDHRDH"/>
</dbReference>
<comment type="caution">
    <text evidence="2">The sequence shown here is derived from an EMBL/GenBank/DDBJ whole genome shotgun (WGS) entry which is preliminary data.</text>
</comment>
<evidence type="ECO:0000256" key="1">
    <source>
        <dbReference type="ARBA" id="ARBA00006484"/>
    </source>
</evidence>
<reference evidence="2 3" key="1">
    <citation type="submission" date="2023-05" db="EMBL/GenBank/DDBJ databases">
        <title>Streptantibioticus silvisoli sp. nov., acidotolerant actinomycetes 1 from pine litter.</title>
        <authorList>
            <person name="Swiecimska M."/>
            <person name="Golinska P."/>
            <person name="Sangal V."/>
            <person name="Wachnowicz B."/>
            <person name="Goodfellow M."/>
        </authorList>
    </citation>
    <scope>NUCLEOTIDE SEQUENCE [LARGE SCALE GENOMIC DNA]</scope>
    <source>
        <strain evidence="2 3">SL54</strain>
    </source>
</reference>
<comment type="similarity">
    <text evidence="1">Belongs to the short-chain dehydrogenases/reductases (SDR) family.</text>
</comment>
<proteinExistence type="inferred from homology"/>
<organism evidence="2 3">
    <name type="scientific">Streptantibioticus silvisoli</name>
    <dbReference type="NCBI Taxonomy" id="2705255"/>
    <lineage>
        <taxon>Bacteria</taxon>
        <taxon>Bacillati</taxon>
        <taxon>Actinomycetota</taxon>
        <taxon>Actinomycetes</taxon>
        <taxon>Kitasatosporales</taxon>
        <taxon>Streptomycetaceae</taxon>
        <taxon>Streptantibioticus</taxon>
    </lineage>
</organism>
<dbReference type="InterPro" id="IPR002347">
    <property type="entry name" value="SDR_fam"/>
</dbReference>
<dbReference type="InterPro" id="IPR050259">
    <property type="entry name" value="SDR"/>
</dbReference>
<protein>
    <submittedName>
        <fullName evidence="2">SDR family oxidoreductase</fullName>
    </submittedName>
</protein>
<dbReference type="Proteomes" id="UP001156398">
    <property type="component" value="Unassembled WGS sequence"/>
</dbReference>
<dbReference type="EMBL" id="JAAGKO020000005">
    <property type="protein sequence ID" value="MDI5962142.1"/>
    <property type="molecule type" value="Genomic_DNA"/>
</dbReference>
<accession>A0ABT6VUI9</accession>
<dbReference type="Pfam" id="PF13561">
    <property type="entry name" value="adh_short_C2"/>
    <property type="match status" value="1"/>
</dbReference>
<evidence type="ECO:0000313" key="2">
    <source>
        <dbReference type="EMBL" id="MDI5962142.1"/>
    </source>
</evidence>
<keyword evidence="3" id="KW-1185">Reference proteome</keyword>
<dbReference type="RefSeq" id="WP_271322135.1">
    <property type="nucleotide sequence ID" value="NZ_JAAGKO020000005.1"/>
</dbReference>
<dbReference type="InterPro" id="IPR036291">
    <property type="entry name" value="NAD(P)-bd_dom_sf"/>
</dbReference>
<sequence length="259" mass="26051">MDLGLTGRRAVVTGGSRGIGLAIGRALAAEGADVALVARGARALDEAAGRVAAQSGRLVVAVPADTGSDASVAAMAEEVVGRLGGVDILVNAAATASTGSFPEDTLADEVNVKVQGYLRTARAFAPGMRERGWGRIINISGSAARQTGSLVGSVRNVAVAALSKNLADELGPHGVTVVVVHPGLTRTERTPQTLATMAANRGTDVTDVQRAAEASISIGRMVTAEEVADVVAFLASPRSVALNGDPVVASGGTLGPIHY</sequence>